<reference evidence="1" key="1">
    <citation type="journal article" date="2012" name="PLoS ONE">
        <title>Gene sets for utilization of primary and secondary nutrition supplies in the distal gut of endangered iberian lynx.</title>
        <authorList>
            <person name="Alcaide M."/>
            <person name="Messina E."/>
            <person name="Richter M."/>
            <person name="Bargiela R."/>
            <person name="Peplies J."/>
            <person name="Huws S.A."/>
            <person name="Newbold C.J."/>
            <person name="Golyshin P.N."/>
            <person name="Simon M.A."/>
            <person name="Lopez G."/>
            <person name="Yakimov M.M."/>
            <person name="Ferrer M."/>
        </authorList>
    </citation>
    <scope>NUCLEOTIDE SEQUENCE</scope>
</reference>
<organism evidence="1">
    <name type="scientific">gut metagenome</name>
    <dbReference type="NCBI Taxonomy" id="749906"/>
    <lineage>
        <taxon>unclassified sequences</taxon>
        <taxon>metagenomes</taxon>
        <taxon>organismal metagenomes</taxon>
    </lineage>
</organism>
<dbReference type="EMBL" id="AMCI01003795">
    <property type="protein sequence ID" value="EJW99452.1"/>
    <property type="molecule type" value="Genomic_DNA"/>
</dbReference>
<accession>J9GCD7</accession>
<dbReference type="AlphaFoldDB" id="J9GCD7"/>
<evidence type="ECO:0000313" key="1">
    <source>
        <dbReference type="EMBL" id="EJW99452.1"/>
    </source>
</evidence>
<proteinExistence type="predicted"/>
<sequence>MASVFFSLAGFSSTVVFTVRVGSSCLACSFFFFAIVS</sequence>
<comment type="caution">
    <text evidence="1">The sequence shown here is derived from an EMBL/GenBank/DDBJ whole genome shotgun (WGS) entry which is preliminary data.</text>
</comment>
<name>J9GCD7_9ZZZZ</name>
<gene>
    <name evidence="1" type="ORF">EVA_12440</name>
</gene>
<protein>
    <submittedName>
        <fullName evidence="1">Uncharacterized protein</fullName>
    </submittedName>
</protein>